<evidence type="ECO:0000313" key="1">
    <source>
        <dbReference type="EMBL" id="KZR99299.1"/>
    </source>
</evidence>
<dbReference type="PANTHER" id="PTHR47481">
    <property type="match status" value="1"/>
</dbReference>
<dbReference type="OrthoDB" id="97058at2759"/>
<dbReference type="Pfam" id="PF14223">
    <property type="entry name" value="Retrotran_gag_2"/>
    <property type="match status" value="1"/>
</dbReference>
<feature type="non-terminal residue" evidence="1">
    <location>
        <position position="255"/>
    </location>
</feature>
<name>A0A164GSE5_9CRUS</name>
<evidence type="ECO:0008006" key="3">
    <source>
        <dbReference type="Google" id="ProtNLM"/>
    </source>
</evidence>
<dbReference type="AlphaFoldDB" id="A0A164GSE5"/>
<dbReference type="Proteomes" id="UP000076858">
    <property type="component" value="Unassembled WGS sequence"/>
</dbReference>
<proteinExistence type="predicted"/>
<comment type="caution">
    <text evidence="1">The sequence shown here is derived from an EMBL/GenBank/DDBJ whole genome shotgun (WGS) entry which is preliminary data.</text>
</comment>
<reference evidence="1 2" key="1">
    <citation type="submission" date="2016-03" db="EMBL/GenBank/DDBJ databases">
        <title>EvidentialGene: Evidence-directed Construction of Genes on Genomes.</title>
        <authorList>
            <person name="Gilbert D.G."/>
            <person name="Choi J.-H."/>
            <person name="Mockaitis K."/>
            <person name="Colbourne J."/>
            <person name="Pfrender M."/>
        </authorList>
    </citation>
    <scope>NUCLEOTIDE SEQUENCE [LARGE SCALE GENOMIC DNA]</scope>
    <source>
        <strain evidence="1 2">Xinb3</strain>
        <tissue evidence="1">Complete organism</tissue>
    </source>
</reference>
<sequence>MSGFTSKDVSHIERLKGIINFQVWKFQISLTLKSHELMDLVMGTDVEPSPTVIAGVTTNLAAIKAWRQRDNTAQLYISSSINPDLQNSFITSQSAAQMWQRVVSQFEQTASENKLFLLQQFLNYQYKEGHDIVSHITTLEVMANQLNDIGSPVSDDQIITKVASTLPPSYRHVIAAWENLDDNRKTLNLLRVRLMKQETMNQQGADGDSSDAAFFARRTERRVGGGATSANRDRAEADRKCDYCGKKNHEESRCW</sequence>
<organism evidence="1 2">
    <name type="scientific">Daphnia magna</name>
    <dbReference type="NCBI Taxonomy" id="35525"/>
    <lineage>
        <taxon>Eukaryota</taxon>
        <taxon>Metazoa</taxon>
        <taxon>Ecdysozoa</taxon>
        <taxon>Arthropoda</taxon>
        <taxon>Crustacea</taxon>
        <taxon>Branchiopoda</taxon>
        <taxon>Diplostraca</taxon>
        <taxon>Cladocera</taxon>
        <taxon>Anomopoda</taxon>
        <taxon>Daphniidae</taxon>
        <taxon>Daphnia</taxon>
    </lineage>
</organism>
<dbReference type="EMBL" id="LRGB01014061">
    <property type="protein sequence ID" value="KZR99299.1"/>
    <property type="molecule type" value="Genomic_DNA"/>
</dbReference>
<dbReference type="STRING" id="35525.A0A164GSE5"/>
<protein>
    <recommendedName>
        <fullName evidence="3">Copia protein (Gag-int-pol protein)</fullName>
    </recommendedName>
</protein>
<gene>
    <name evidence="1" type="ORF">APZ42_004887</name>
</gene>
<accession>A0A164GSE5</accession>
<evidence type="ECO:0000313" key="2">
    <source>
        <dbReference type="Proteomes" id="UP000076858"/>
    </source>
</evidence>
<dbReference type="PANTHER" id="PTHR47481:SF7">
    <property type="entry name" value="CCHC-TYPE DOMAIN-CONTAINING PROTEIN"/>
    <property type="match status" value="1"/>
</dbReference>
<keyword evidence="2" id="KW-1185">Reference proteome</keyword>